<dbReference type="InterPro" id="IPR003760">
    <property type="entry name" value="PnrA-like"/>
</dbReference>
<feature type="domain" description="ABC transporter substrate-binding protein PnrA-like" evidence="8">
    <location>
        <begin position="43"/>
        <end position="352"/>
    </location>
</feature>
<reference evidence="9 10" key="1">
    <citation type="submission" date="2017-09" db="EMBL/GenBank/DDBJ databases">
        <authorList>
            <person name="Lee N."/>
            <person name="Cho B.-K."/>
        </authorList>
    </citation>
    <scope>NUCLEOTIDE SEQUENCE [LARGE SCALE GENOMIC DNA]</scope>
    <source>
        <strain evidence="9 10">ATCC 13740</strain>
    </source>
</reference>
<dbReference type="Gene3D" id="3.40.50.2300">
    <property type="match status" value="2"/>
</dbReference>
<keyword evidence="3" id="KW-1003">Cell membrane</keyword>
<keyword evidence="5" id="KW-0472">Membrane</keyword>
<dbReference type="InterPro" id="IPR050957">
    <property type="entry name" value="BMP_lipoprotein"/>
</dbReference>
<feature type="signal peptide" evidence="7">
    <location>
        <begin position="1"/>
        <end position="27"/>
    </location>
</feature>
<evidence type="ECO:0000313" key="10">
    <source>
        <dbReference type="Proteomes" id="UP000326598"/>
    </source>
</evidence>
<dbReference type="Proteomes" id="UP000326598">
    <property type="component" value="Chromosome"/>
</dbReference>
<comment type="similarity">
    <text evidence="2">Belongs to the BMP lipoprotein family.</text>
</comment>
<keyword evidence="4 7" id="KW-0732">Signal</keyword>
<evidence type="ECO:0000256" key="1">
    <source>
        <dbReference type="ARBA" id="ARBA00004193"/>
    </source>
</evidence>
<evidence type="ECO:0000256" key="7">
    <source>
        <dbReference type="SAM" id="SignalP"/>
    </source>
</evidence>
<evidence type="ECO:0000256" key="2">
    <source>
        <dbReference type="ARBA" id="ARBA00008610"/>
    </source>
</evidence>
<keyword evidence="6" id="KW-0449">Lipoprotein</keyword>
<evidence type="ECO:0000259" key="8">
    <source>
        <dbReference type="Pfam" id="PF02608"/>
    </source>
</evidence>
<dbReference type="PANTHER" id="PTHR34296:SF2">
    <property type="entry name" value="ABC TRANSPORTER GUANOSINE-BINDING PROTEIN NUPN"/>
    <property type="match status" value="1"/>
</dbReference>
<evidence type="ECO:0000256" key="6">
    <source>
        <dbReference type="ARBA" id="ARBA00023288"/>
    </source>
</evidence>
<dbReference type="EMBL" id="CP023694">
    <property type="protein sequence ID" value="QEV23152.1"/>
    <property type="molecule type" value="Genomic_DNA"/>
</dbReference>
<dbReference type="Pfam" id="PF02608">
    <property type="entry name" value="Bmp"/>
    <property type="match status" value="1"/>
</dbReference>
<dbReference type="KEGG" id="scoe:CP976_02515"/>
<dbReference type="PANTHER" id="PTHR34296">
    <property type="entry name" value="TRANSCRIPTIONAL ACTIVATOR PROTEIN MED"/>
    <property type="match status" value="1"/>
</dbReference>
<organism evidence="9 10">
    <name type="scientific">Streptomyces coeruleorubidus</name>
    <dbReference type="NCBI Taxonomy" id="116188"/>
    <lineage>
        <taxon>Bacteria</taxon>
        <taxon>Bacillati</taxon>
        <taxon>Actinomycetota</taxon>
        <taxon>Actinomycetes</taxon>
        <taxon>Kitasatosporales</taxon>
        <taxon>Streptomycetaceae</taxon>
        <taxon>Streptomyces</taxon>
    </lineage>
</organism>
<dbReference type="GO" id="GO:0005886">
    <property type="term" value="C:plasma membrane"/>
    <property type="evidence" value="ECO:0007669"/>
    <property type="project" value="UniProtKB-SubCell"/>
</dbReference>
<comment type="subcellular location">
    <subcellularLocation>
        <location evidence="1">Cell membrane</location>
        <topology evidence="1">Lipid-anchor</topology>
    </subcellularLocation>
</comment>
<evidence type="ECO:0000256" key="5">
    <source>
        <dbReference type="ARBA" id="ARBA00023136"/>
    </source>
</evidence>
<dbReference type="SUPFAM" id="SSF53822">
    <property type="entry name" value="Periplasmic binding protein-like I"/>
    <property type="match status" value="1"/>
</dbReference>
<dbReference type="AlphaFoldDB" id="A0A5J6HVM5"/>
<dbReference type="PROSITE" id="PS51257">
    <property type="entry name" value="PROKAR_LIPOPROTEIN"/>
    <property type="match status" value="1"/>
</dbReference>
<name>A0A5J6HVM5_STRC4</name>
<protein>
    <submittedName>
        <fullName evidence="9">BMP family ABC transporter substrate-binding protein</fullName>
    </submittedName>
</protein>
<gene>
    <name evidence="9" type="ORF">CP976_02515</name>
</gene>
<evidence type="ECO:0000256" key="3">
    <source>
        <dbReference type="ARBA" id="ARBA00022475"/>
    </source>
</evidence>
<feature type="chain" id="PRO_5038612317" evidence="7">
    <location>
        <begin position="28"/>
        <end position="370"/>
    </location>
</feature>
<sequence>MIRRSKMRYGRSAAVVVTGMLALTACGGSGDMDDSGAASSGKPRIKLVINGGLGDKSFFDSAYAGLRRATKDLGYQLKVVELGSDRTKWEPGFEDAASADDYDILAAGTFDVTDYIGKLAPEFPDKKFWVFDAPVDYSGKNGACSNKCENVYSVTFKQNEGGYLAGFLAEKLVAAKALKGAESLKKVGVMGGVKIPLIEDFVVGFTSGFRAAGGKKSDVLVQYVGGDKPFGDPARGKEISTAMYGQGAALVWPVAGLSGLGTFESAVTAKRYAFGVDSDQYQTLSDQAQKNTVVTSILKNVGNALYQAAQDDQKGSLKYGAVSSVGLAEDAVGYVNDDHFKELVPETIRTEVQEAADKVKSGSVTVPSAL</sequence>
<dbReference type="InterPro" id="IPR028082">
    <property type="entry name" value="Peripla_BP_I"/>
</dbReference>
<accession>A0A5J6HVM5</accession>
<evidence type="ECO:0000313" key="9">
    <source>
        <dbReference type="EMBL" id="QEV23152.1"/>
    </source>
</evidence>
<proteinExistence type="inferred from homology"/>
<evidence type="ECO:0000256" key="4">
    <source>
        <dbReference type="ARBA" id="ARBA00022729"/>
    </source>
</evidence>